<feature type="domain" description="LysM" evidence="4">
    <location>
        <begin position="275"/>
        <end position="323"/>
    </location>
</feature>
<evidence type="ECO:0000256" key="1">
    <source>
        <dbReference type="ARBA" id="ARBA00022669"/>
    </source>
</evidence>
<sequence length="752" mass="80306">MVGPVPSLEGRDAGASVTISARSNNSLTIFTATDETSDISSEYLAALAVTLDYSSQLINPNVLYTWGGLTGDELDELCTEACLASIAFYRSGVLEACADDVYTDTPINSTEYIAGTATLGTIYNYDLTCLKDSVTDEYCYLITGNGTDYNVTASNPCGTCGLEPFWLQMEDARMYDESLAAEYEVLASSCSVTAALTTPTAVLLSNPNTIVNNSTTTTSTCTGSAIAVPTGLTCDEVAKKYSVGTSQLLSDNSLPAGCVGWPNDATELCIQNTCQTYLAQESDTCTSIALTNNITVTQLVTWNPFIDPQCVNCDYNVGHNICVSSPLGYEYPVSTVTDVSGTTATSAAASSSNTGPESNADCGSWYLVQEGDYCSLIPVSQGISLDNFFFLNPEVNSNCTNLYHGYHYCVEAVGSISTCAGYGGTFTVTSTSATITEAGTTVYVSALSTAASPIYNFSTTASLPLASGSVSDCFNVFENTYSELSCVGFARWQGVPLDNLILWNPSTSTANTSSNYDCVLQNNIAYCAASYDNTSNYTTTTVTSYTPAPTNATTNATTECLSWYETVDGATCQHILDQYEITLAAFYEWKPAVGEDCTNLWVDASYCVLGPGWEYIVGVNTTQPGTMTGATSTTSTVSSTSTSLDTTTSEMITTTTVNPTTTTTIGTSAFCTLSDPTQTGISSSCNLYAEPISGDGCYDFAARFSITLNQFFFGLVRHTVWAWHRKKGYIRDMECQAFFDAWNLMSLRKCLE</sequence>
<feature type="domain" description="LysM" evidence="4">
    <location>
        <begin position="562"/>
        <end position="608"/>
    </location>
</feature>
<dbReference type="InterPro" id="IPR018392">
    <property type="entry name" value="LysM"/>
</dbReference>
<dbReference type="PANTHER" id="PTHR34997:SF1">
    <property type="entry name" value="PEPTIDOGLYCAN-BINDING LYSIN DOMAIN"/>
    <property type="match status" value="1"/>
</dbReference>
<keyword evidence="6" id="KW-1185">Reference proteome</keyword>
<accession>A0A9P8UM39</accession>
<feature type="domain" description="LysM" evidence="4">
    <location>
        <begin position="364"/>
        <end position="410"/>
    </location>
</feature>
<dbReference type="AlphaFoldDB" id="A0A9P8UM39"/>
<dbReference type="Proteomes" id="UP000758603">
    <property type="component" value="Unassembled WGS sequence"/>
</dbReference>
<dbReference type="OrthoDB" id="5985073at2759"/>
<evidence type="ECO:0000256" key="3">
    <source>
        <dbReference type="ARBA" id="ARBA00044955"/>
    </source>
</evidence>
<comment type="similarity">
    <text evidence="3">Belongs to the secreted LysM effector family.</text>
</comment>
<dbReference type="Pfam" id="PF01476">
    <property type="entry name" value="LysM"/>
    <property type="match status" value="1"/>
</dbReference>
<keyword evidence="1" id="KW-0147">Chitin-binding</keyword>
<evidence type="ECO:0000313" key="5">
    <source>
        <dbReference type="EMBL" id="KAH6654671.1"/>
    </source>
</evidence>
<dbReference type="InterPro" id="IPR052210">
    <property type="entry name" value="LysM1-like"/>
</dbReference>
<comment type="caution">
    <text evidence="5">The sequence shown here is derived from an EMBL/GenBank/DDBJ whole genome shotgun (WGS) entry which is preliminary data.</text>
</comment>
<evidence type="ECO:0000256" key="2">
    <source>
        <dbReference type="ARBA" id="ARBA00023026"/>
    </source>
</evidence>
<dbReference type="RefSeq" id="XP_045958941.1">
    <property type="nucleotide sequence ID" value="XM_046109179.1"/>
</dbReference>
<evidence type="ECO:0000313" key="6">
    <source>
        <dbReference type="Proteomes" id="UP000758603"/>
    </source>
</evidence>
<dbReference type="EMBL" id="JAGPXC010000004">
    <property type="protein sequence ID" value="KAH6654671.1"/>
    <property type="molecule type" value="Genomic_DNA"/>
</dbReference>
<name>A0A9P8UM39_9PEZI</name>
<keyword evidence="2" id="KW-0843">Virulence</keyword>
<gene>
    <name evidence="5" type="ORF">BKA67DRAFT_691661</name>
</gene>
<reference evidence="5" key="1">
    <citation type="journal article" date="2021" name="Nat. Commun.">
        <title>Genetic determinants of endophytism in the Arabidopsis root mycobiome.</title>
        <authorList>
            <person name="Mesny F."/>
            <person name="Miyauchi S."/>
            <person name="Thiergart T."/>
            <person name="Pickel B."/>
            <person name="Atanasova L."/>
            <person name="Karlsson M."/>
            <person name="Huettel B."/>
            <person name="Barry K.W."/>
            <person name="Haridas S."/>
            <person name="Chen C."/>
            <person name="Bauer D."/>
            <person name="Andreopoulos W."/>
            <person name="Pangilinan J."/>
            <person name="LaButti K."/>
            <person name="Riley R."/>
            <person name="Lipzen A."/>
            <person name="Clum A."/>
            <person name="Drula E."/>
            <person name="Henrissat B."/>
            <person name="Kohler A."/>
            <person name="Grigoriev I.V."/>
            <person name="Martin F.M."/>
            <person name="Hacquard S."/>
        </authorList>
    </citation>
    <scope>NUCLEOTIDE SEQUENCE</scope>
    <source>
        <strain evidence="5">MPI-SDFR-AT-0073</strain>
    </source>
</reference>
<dbReference type="Gene3D" id="3.10.350.10">
    <property type="entry name" value="LysM domain"/>
    <property type="match status" value="3"/>
</dbReference>
<dbReference type="CDD" id="cd00118">
    <property type="entry name" value="LysM"/>
    <property type="match status" value="1"/>
</dbReference>
<dbReference type="SUPFAM" id="SSF54106">
    <property type="entry name" value="LysM domain"/>
    <property type="match status" value="2"/>
</dbReference>
<dbReference type="GO" id="GO:0008061">
    <property type="term" value="F:chitin binding"/>
    <property type="evidence" value="ECO:0007669"/>
    <property type="project" value="UniProtKB-KW"/>
</dbReference>
<protein>
    <recommendedName>
        <fullName evidence="4">LysM domain-containing protein</fullName>
    </recommendedName>
</protein>
<organism evidence="5 6">
    <name type="scientific">Truncatella angustata</name>
    <dbReference type="NCBI Taxonomy" id="152316"/>
    <lineage>
        <taxon>Eukaryota</taxon>
        <taxon>Fungi</taxon>
        <taxon>Dikarya</taxon>
        <taxon>Ascomycota</taxon>
        <taxon>Pezizomycotina</taxon>
        <taxon>Sordariomycetes</taxon>
        <taxon>Xylariomycetidae</taxon>
        <taxon>Amphisphaeriales</taxon>
        <taxon>Sporocadaceae</taxon>
        <taxon>Truncatella</taxon>
    </lineage>
</organism>
<evidence type="ECO:0000259" key="4">
    <source>
        <dbReference type="PROSITE" id="PS51782"/>
    </source>
</evidence>
<dbReference type="PANTHER" id="PTHR34997">
    <property type="entry name" value="AM15"/>
    <property type="match status" value="1"/>
</dbReference>
<dbReference type="GeneID" id="70138070"/>
<dbReference type="InterPro" id="IPR036779">
    <property type="entry name" value="LysM_dom_sf"/>
</dbReference>
<proteinExistence type="inferred from homology"/>
<dbReference type="PROSITE" id="PS51782">
    <property type="entry name" value="LYSM"/>
    <property type="match status" value="3"/>
</dbReference>